<evidence type="ECO:0000256" key="5">
    <source>
        <dbReference type="ARBA" id="ARBA00023136"/>
    </source>
</evidence>
<dbReference type="GO" id="GO:0000271">
    <property type="term" value="P:polysaccharide biosynthetic process"/>
    <property type="evidence" value="ECO:0007669"/>
    <property type="project" value="InterPro"/>
</dbReference>
<dbReference type="PANTHER" id="PTHR38459:SF1">
    <property type="entry name" value="PROPHAGE BACTOPRENOL-LINKED GLUCOSE TRANSLOCASE HOMOLOG"/>
    <property type="match status" value="1"/>
</dbReference>
<accession>A0A849BRP0</accession>
<dbReference type="Pfam" id="PF04138">
    <property type="entry name" value="GtrA_DPMS_TM"/>
    <property type="match status" value="1"/>
</dbReference>
<evidence type="ECO:0000256" key="1">
    <source>
        <dbReference type="ARBA" id="ARBA00004141"/>
    </source>
</evidence>
<keyword evidence="3 7" id="KW-0812">Transmembrane</keyword>
<gene>
    <name evidence="9" type="ORF">HLB09_14050</name>
</gene>
<feature type="transmembrane region" description="Helical" evidence="7">
    <location>
        <begin position="122"/>
        <end position="146"/>
    </location>
</feature>
<evidence type="ECO:0000256" key="6">
    <source>
        <dbReference type="SAM" id="MobiDB-lite"/>
    </source>
</evidence>
<feature type="compositionally biased region" description="Polar residues" evidence="6">
    <location>
        <begin position="1"/>
        <end position="11"/>
    </location>
</feature>
<organism evidence="9 10">
    <name type="scientific">Pseudokineococcus marinus</name>
    <dbReference type="NCBI Taxonomy" id="351215"/>
    <lineage>
        <taxon>Bacteria</taxon>
        <taxon>Bacillati</taxon>
        <taxon>Actinomycetota</taxon>
        <taxon>Actinomycetes</taxon>
        <taxon>Kineosporiales</taxon>
        <taxon>Kineosporiaceae</taxon>
        <taxon>Pseudokineococcus</taxon>
    </lineage>
</organism>
<evidence type="ECO:0000259" key="8">
    <source>
        <dbReference type="Pfam" id="PF04138"/>
    </source>
</evidence>
<evidence type="ECO:0000313" key="10">
    <source>
        <dbReference type="Proteomes" id="UP000555552"/>
    </source>
</evidence>
<dbReference type="AlphaFoldDB" id="A0A849BRP0"/>
<comment type="subcellular location">
    <subcellularLocation>
        <location evidence="1">Membrane</location>
        <topology evidence="1">Multi-pass membrane protein</topology>
    </subcellularLocation>
</comment>
<sequence length="188" mass="19851">MSGARSGTATGERTRDGQQPPEQEPRAQGAHPADEHGRGRSVPPARRVGRFGVVAGLNALVDLGVFAALVALRPSPGPQELAVLSAVAVVAALVHSYVWNSRWTFGDRRARSSLRARRAQRVRFAVQGAVNVALGAGVVWAAATVLDATTLPRGATDLLAKLVSMAVASTASYLLMHHLVFRGHRDPV</sequence>
<evidence type="ECO:0000313" key="9">
    <source>
        <dbReference type="EMBL" id="NNH24195.1"/>
    </source>
</evidence>
<feature type="domain" description="GtrA/DPMS transmembrane" evidence="8">
    <location>
        <begin position="50"/>
        <end position="181"/>
    </location>
</feature>
<dbReference type="EMBL" id="JABEMA010000281">
    <property type="protein sequence ID" value="NNH24195.1"/>
    <property type="molecule type" value="Genomic_DNA"/>
</dbReference>
<evidence type="ECO:0000256" key="3">
    <source>
        <dbReference type="ARBA" id="ARBA00022692"/>
    </source>
</evidence>
<dbReference type="Proteomes" id="UP000555552">
    <property type="component" value="Unassembled WGS sequence"/>
</dbReference>
<evidence type="ECO:0000256" key="7">
    <source>
        <dbReference type="SAM" id="Phobius"/>
    </source>
</evidence>
<evidence type="ECO:0000256" key="4">
    <source>
        <dbReference type="ARBA" id="ARBA00022989"/>
    </source>
</evidence>
<keyword evidence="10" id="KW-1185">Reference proteome</keyword>
<keyword evidence="4 7" id="KW-1133">Transmembrane helix</keyword>
<protein>
    <submittedName>
        <fullName evidence="9">GtrA family protein</fullName>
    </submittedName>
</protein>
<keyword evidence="5 7" id="KW-0472">Membrane</keyword>
<feature type="transmembrane region" description="Helical" evidence="7">
    <location>
        <begin position="81"/>
        <end position="101"/>
    </location>
</feature>
<dbReference type="InterPro" id="IPR051401">
    <property type="entry name" value="GtrA_CellWall_Glycosyl"/>
</dbReference>
<dbReference type="PANTHER" id="PTHR38459">
    <property type="entry name" value="PROPHAGE BACTOPRENOL-LINKED GLUCOSE TRANSLOCASE HOMOLOG"/>
    <property type="match status" value="1"/>
</dbReference>
<evidence type="ECO:0000256" key="2">
    <source>
        <dbReference type="ARBA" id="ARBA00009399"/>
    </source>
</evidence>
<reference evidence="9 10" key="1">
    <citation type="submission" date="2020-05" db="EMBL/GenBank/DDBJ databases">
        <title>MicrobeNet Type strains.</title>
        <authorList>
            <person name="Nicholson A.C."/>
        </authorList>
    </citation>
    <scope>NUCLEOTIDE SEQUENCE [LARGE SCALE GENOMIC DNA]</scope>
    <source>
        <strain evidence="9 10">JCM 14547</strain>
    </source>
</reference>
<comment type="caution">
    <text evidence="9">The sequence shown here is derived from an EMBL/GenBank/DDBJ whole genome shotgun (WGS) entry which is preliminary data.</text>
</comment>
<proteinExistence type="inferred from homology"/>
<feature type="transmembrane region" description="Helical" evidence="7">
    <location>
        <begin position="158"/>
        <end position="176"/>
    </location>
</feature>
<feature type="transmembrane region" description="Helical" evidence="7">
    <location>
        <begin position="48"/>
        <end position="69"/>
    </location>
</feature>
<dbReference type="RefSeq" id="WP_171203961.1">
    <property type="nucleotide sequence ID" value="NZ_BAAANP010000003.1"/>
</dbReference>
<dbReference type="InterPro" id="IPR007267">
    <property type="entry name" value="GtrA_DPMS_TM"/>
</dbReference>
<feature type="region of interest" description="Disordered" evidence="6">
    <location>
        <begin position="1"/>
        <end position="45"/>
    </location>
</feature>
<name>A0A849BRP0_9ACTN</name>
<comment type="similarity">
    <text evidence="2">Belongs to the GtrA family.</text>
</comment>
<dbReference type="GO" id="GO:0005886">
    <property type="term" value="C:plasma membrane"/>
    <property type="evidence" value="ECO:0007669"/>
    <property type="project" value="TreeGrafter"/>
</dbReference>